<dbReference type="AlphaFoldDB" id="A0A445E058"/>
<evidence type="ECO:0000313" key="1">
    <source>
        <dbReference type="EMBL" id="RYR68833.1"/>
    </source>
</evidence>
<dbReference type="Proteomes" id="UP000289738">
    <property type="component" value="Chromosome A03"/>
</dbReference>
<sequence length="28" mass="3331">MVSGHYLIVQRWRPFFLLSENVVRKIAA</sequence>
<accession>A0A445E058</accession>
<keyword evidence="2" id="KW-1185">Reference proteome</keyword>
<organism evidence="1 2">
    <name type="scientific">Arachis hypogaea</name>
    <name type="common">Peanut</name>
    <dbReference type="NCBI Taxonomy" id="3818"/>
    <lineage>
        <taxon>Eukaryota</taxon>
        <taxon>Viridiplantae</taxon>
        <taxon>Streptophyta</taxon>
        <taxon>Embryophyta</taxon>
        <taxon>Tracheophyta</taxon>
        <taxon>Spermatophyta</taxon>
        <taxon>Magnoliopsida</taxon>
        <taxon>eudicotyledons</taxon>
        <taxon>Gunneridae</taxon>
        <taxon>Pentapetalae</taxon>
        <taxon>rosids</taxon>
        <taxon>fabids</taxon>
        <taxon>Fabales</taxon>
        <taxon>Fabaceae</taxon>
        <taxon>Papilionoideae</taxon>
        <taxon>50 kb inversion clade</taxon>
        <taxon>dalbergioids sensu lato</taxon>
        <taxon>Dalbergieae</taxon>
        <taxon>Pterocarpus clade</taxon>
        <taxon>Arachis</taxon>
    </lineage>
</organism>
<proteinExistence type="predicted"/>
<gene>
    <name evidence="1" type="ORF">Ahy_A03g015306</name>
</gene>
<name>A0A445E058_ARAHY</name>
<comment type="caution">
    <text evidence="1">The sequence shown here is derived from an EMBL/GenBank/DDBJ whole genome shotgun (WGS) entry which is preliminary data.</text>
</comment>
<evidence type="ECO:0000313" key="2">
    <source>
        <dbReference type="Proteomes" id="UP000289738"/>
    </source>
</evidence>
<protein>
    <submittedName>
        <fullName evidence="1">Uncharacterized protein</fullName>
    </submittedName>
</protein>
<dbReference type="EMBL" id="SDMP01000003">
    <property type="protein sequence ID" value="RYR68833.1"/>
    <property type="molecule type" value="Genomic_DNA"/>
</dbReference>
<reference evidence="1 2" key="1">
    <citation type="submission" date="2019-01" db="EMBL/GenBank/DDBJ databases">
        <title>Sequencing of cultivated peanut Arachis hypogaea provides insights into genome evolution and oil improvement.</title>
        <authorList>
            <person name="Chen X."/>
        </authorList>
    </citation>
    <scope>NUCLEOTIDE SEQUENCE [LARGE SCALE GENOMIC DNA]</scope>
    <source>
        <strain evidence="2">cv. Fuhuasheng</strain>
        <tissue evidence="1">Leaves</tissue>
    </source>
</reference>